<dbReference type="AlphaFoldDB" id="A0A6I4MAH2"/>
<sequence>MLLHELLILTKAVTMLSETRDALVLDPTPHAPEIARQFVSNRFAQWGLDDSDGQLVVSELVTNALLHGTGAIVVRVLQDEHSRLPKVEVTDRGAERPVLRPPNYAADSGRGLSIVAALASAWGVRPLPDGGKAVWALLSA</sequence>
<dbReference type="InterPro" id="IPR036890">
    <property type="entry name" value="HATPase_C_sf"/>
</dbReference>
<gene>
    <name evidence="3" type="ORF">F8568_020760</name>
</gene>
<dbReference type="InterPro" id="IPR050267">
    <property type="entry name" value="Anti-sigma-factor_SerPK"/>
</dbReference>
<dbReference type="InterPro" id="IPR003594">
    <property type="entry name" value="HATPase_dom"/>
</dbReference>
<keyword evidence="3" id="KW-0547">Nucleotide-binding</keyword>
<dbReference type="Gene3D" id="3.30.565.10">
    <property type="entry name" value="Histidine kinase-like ATPase, C-terminal domain"/>
    <property type="match status" value="1"/>
</dbReference>
<dbReference type="Pfam" id="PF13581">
    <property type="entry name" value="HATPase_c_2"/>
    <property type="match status" value="1"/>
</dbReference>
<keyword evidence="4" id="KW-1185">Reference proteome</keyword>
<dbReference type="EMBL" id="WBMS02000015">
    <property type="protein sequence ID" value="MWA02762.1"/>
    <property type="molecule type" value="Genomic_DNA"/>
</dbReference>
<keyword evidence="1" id="KW-0418">Kinase</keyword>
<proteinExistence type="predicted"/>
<keyword evidence="3" id="KW-0067">ATP-binding</keyword>
<accession>A0A6I4MAH2</accession>
<comment type="caution">
    <text evidence="3">The sequence shown here is derived from an EMBL/GenBank/DDBJ whole genome shotgun (WGS) entry which is preliminary data.</text>
</comment>
<dbReference type="GO" id="GO:0004674">
    <property type="term" value="F:protein serine/threonine kinase activity"/>
    <property type="evidence" value="ECO:0007669"/>
    <property type="project" value="UniProtKB-KW"/>
</dbReference>
<evidence type="ECO:0000259" key="2">
    <source>
        <dbReference type="Pfam" id="PF13581"/>
    </source>
</evidence>
<dbReference type="Proteomes" id="UP000462055">
    <property type="component" value="Unassembled WGS sequence"/>
</dbReference>
<evidence type="ECO:0000313" key="3">
    <source>
        <dbReference type="EMBL" id="MWA02762.1"/>
    </source>
</evidence>
<dbReference type="PANTHER" id="PTHR35526">
    <property type="entry name" value="ANTI-SIGMA-F FACTOR RSBW-RELATED"/>
    <property type="match status" value="1"/>
</dbReference>
<dbReference type="CDD" id="cd16936">
    <property type="entry name" value="HATPase_RsbW-like"/>
    <property type="match status" value="1"/>
</dbReference>
<dbReference type="GO" id="GO:0005524">
    <property type="term" value="F:ATP binding"/>
    <property type="evidence" value="ECO:0007669"/>
    <property type="project" value="UniProtKB-KW"/>
</dbReference>
<dbReference type="PANTHER" id="PTHR35526:SF3">
    <property type="entry name" value="ANTI-SIGMA-F FACTOR RSBW"/>
    <property type="match status" value="1"/>
</dbReference>
<evidence type="ECO:0000256" key="1">
    <source>
        <dbReference type="ARBA" id="ARBA00022527"/>
    </source>
</evidence>
<dbReference type="SUPFAM" id="SSF55874">
    <property type="entry name" value="ATPase domain of HSP90 chaperone/DNA topoisomerase II/histidine kinase"/>
    <property type="match status" value="1"/>
</dbReference>
<name>A0A6I4MAH2_9ACTN</name>
<keyword evidence="1" id="KW-0723">Serine/threonine-protein kinase</keyword>
<keyword evidence="1" id="KW-0808">Transferase</keyword>
<reference evidence="3" key="1">
    <citation type="submission" date="2019-12" db="EMBL/GenBank/DDBJ databases">
        <title>Actinomadura physcomitrii sp. nov., a novel actinomycete isolated from moss [Physcomitrium sphaericum (Ludw) Fuernr].</title>
        <authorList>
            <person name="Zhuang X."/>
        </authorList>
    </citation>
    <scope>NUCLEOTIDE SEQUENCE [LARGE SCALE GENOMIC DNA]</scope>
    <source>
        <strain evidence="3">LD22</strain>
    </source>
</reference>
<organism evidence="3 4">
    <name type="scientific">Actinomadura physcomitrii</name>
    <dbReference type="NCBI Taxonomy" id="2650748"/>
    <lineage>
        <taxon>Bacteria</taxon>
        <taxon>Bacillati</taxon>
        <taxon>Actinomycetota</taxon>
        <taxon>Actinomycetes</taxon>
        <taxon>Streptosporangiales</taxon>
        <taxon>Thermomonosporaceae</taxon>
        <taxon>Actinomadura</taxon>
    </lineage>
</organism>
<feature type="domain" description="Histidine kinase/HSP90-like ATPase" evidence="2">
    <location>
        <begin position="30"/>
        <end position="134"/>
    </location>
</feature>
<evidence type="ECO:0000313" key="4">
    <source>
        <dbReference type="Proteomes" id="UP000462055"/>
    </source>
</evidence>
<dbReference type="RefSeq" id="WP_151595264.1">
    <property type="nucleotide sequence ID" value="NZ_WBMS02000015.1"/>
</dbReference>
<protein>
    <submittedName>
        <fullName evidence="3">ATP-binding protein</fullName>
    </submittedName>
</protein>